<feature type="region of interest" description="Disordered" evidence="1">
    <location>
        <begin position="1"/>
        <end position="67"/>
    </location>
</feature>
<evidence type="ECO:0000256" key="1">
    <source>
        <dbReference type="SAM" id="MobiDB-lite"/>
    </source>
</evidence>
<dbReference type="Proteomes" id="UP001176940">
    <property type="component" value="Unassembled WGS sequence"/>
</dbReference>
<keyword evidence="3" id="KW-1185">Reference proteome</keyword>
<organism evidence="2 3">
    <name type="scientific">Ranitomeya imitator</name>
    <name type="common">mimic poison frog</name>
    <dbReference type="NCBI Taxonomy" id="111125"/>
    <lineage>
        <taxon>Eukaryota</taxon>
        <taxon>Metazoa</taxon>
        <taxon>Chordata</taxon>
        <taxon>Craniata</taxon>
        <taxon>Vertebrata</taxon>
        <taxon>Euteleostomi</taxon>
        <taxon>Amphibia</taxon>
        <taxon>Batrachia</taxon>
        <taxon>Anura</taxon>
        <taxon>Neobatrachia</taxon>
        <taxon>Hyloidea</taxon>
        <taxon>Dendrobatidae</taxon>
        <taxon>Dendrobatinae</taxon>
        <taxon>Ranitomeya</taxon>
    </lineage>
</organism>
<name>A0ABN9LQJ7_9NEOB</name>
<accession>A0ABN9LQJ7</accession>
<reference evidence="2" key="1">
    <citation type="submission" date="2023-07" db="EMBL/GenBank/DDBJ databases">
        <authorList>
            <person name="Stuckert A."/>
        </authorList>
    </citation>
    <scope>NUCLEOTIDE SEQUENCE</scope>
</reference>
<feature type="compositionally biased region" description="Polar residues" evidence="1">
    <location>
        <begin position="41"/>
        <end position="54"/>
    </location>
</feature>
<feature type="compositionally biased region" description="Basic and acidic residues" evidence="1">
    <location>
        <begin position="98"/>
        <end position="121"/>
    </location>
</feature>
<feature type="region of interest" description="Disordered" evidence="1">
    <location>
        <begin position="98"/>
        <end position="134"/>
    </location>
</feature>
<dbReference type="EMBL" id="CAUEEQ010026084">
    <property type="protein sequence ID" value="CAJ0946850.1"/>
    <property type="molecule type" value="Genomic_DNA"/>
</dbReference>
<evidence type="ECO:0000313" key="3">
    <source>
        <dbReference type="Proteomes" id="UP001176940"/>
    </source>
</evidence>
<gene>
    <name evidence="2" type="ORF">RIMI_LOCUS11491914</name>
</gene>
<feature type="compositionally biased region" description="Basic and acidic residues" evidence="1">
    <location>
        <begin position="1"/>
        <end position="10"/>
    </location>
</feature>
<evidence type="ECO:0000313" key="2">
    <source>
        <dbReference type="EMBL" id="CAJ0946850.1"/>
    </source>
</evidence>
<proteinExistence type="predicted"/>
<sequence length="169" mass="19176">MKLVSLEKPKMSCNAKKKQKALSHADLFGDETSDEEENRKAGNQSKYGKSTTKSKVAPRRNSVSSVESLDIETFALENNLDSESDVDPMEECLRVFNESHEIKTEDKGRMGKQLNDSEEKLQQGSPTLIPGQKRRISHLPSTNNLKQNKLLEKWTGDKDIAETILQEWR</sequence>
<protein>
    <submittedName>
        <fullName evidence="2">Uncharacterized protein</fullName>
    </submittedName>
</protein>
<comment type="caution">
    <text evidence="2">The sequence shown here is derived from an EMBL/GenBank/DDBJ whole genome shotgun (WGS) entry which is preliminary data.</text>
</comment>